<accession>A0A8S2ENU9</accession>
<evidence type="ECO:0000256" key="1">
    <source>
        <dbReference type="SAM" id="MobiDB-lite"/>
    </source>
</evidence>
<evidence type="ECO:0000313" key="3">
    <source>
        <dbReference type="EMBL" id="CAF4005220.1"/>
    </source>
</evidence>
<gene>
    <name evidence="2" type="ORF">OVA965_LOCUS23702</name>
    <name evidence="3" type="ORF">TMI583_LOCUS24418</name>
</gene>
<feature type="compositionally biased region" description="Polar residues" evidence="1">
    <location>
        <begin position="1"/>
        <end position="14"/>
    </location>
</feature>
<dbReference type="Proteomes" id="UP000677228">
    <property type="component" value="Unassembled WGS sequence"/>
</dbReference>
<protein>
    <submittedName>
        <fullName evidence="2">Uncharacterized protein</fullName>
    </submittedName>
</protein>
<evidence type="ECO:0000313" key="2">
    <source>
        <dbReference type="EMBL" id="CAF1195035.1"/>
    </source>
</evidence>
<dbReference type="Proteomes" id="UP000682733">
    <property type="component" value="Unassembled WGS sequence"/>
</dbReference>
<name>A0A8S2ENU9_9BILA</name>
<dbReference type="EMBL" id="CAJOBA010035475">
    <property type="protein sequence ID" value="CAF4005220.1"/>
    <property type="molecule type" value="Genomic_DNA"/>
</dbReference>
<comment type="caution">
    <text evidence="2">The sequence shown here is derived from an EMBL/GenBank/DDBJ whole genome shotgun (WGS) entry which is preliminary data.</text>
</comment>
<feature type="region of interest" description="Disordered" evidence="1">
    <location>
        <begin position="1"/>
        <end position="24"/>
    </location>
</feature>
<organism evidence="2 4">
    <name type="scientific">Didymodactylos carnosus</name>
    <dbReference type="NCBI Taxonomy" id="1234261"/>
    <lineage>
        <taxon>Eukaryota</taxon>
        <taxon>Metazoa</taxon>
        <taxon>Spiralia</taxon>
        <taxon>Gnathifera</taxon>
        <taxon>Rotifera</taxon>
        <taxon>Eurotatoria</taxon>
        <taxon>Bdelloidea</taxon>
        <taxon>Philodinida</taxon>
        <taxon>Philodinidae</taxon>
        <taxon>Didymodactylos</taxon>
    </lineage>
</organism>
<evidence type="ECO:0000313" key="4">
    <source>
        <dbReference type="Proteomes" id="UP000677228"/>
    </source>
</evidence>
<dbReference type="EMBL" id="CAJNOK010013948">
    <property type="protein sequence ID" value="CAF1195035.1"/>
    <property type="molecule type" value="Genomic_DNA"/>
</dbReference>
<reference evidence="2" key="1">
    <citation type="submission" date="2021-02" db="EMBL/GenBank/DDBJ databases">
        <authorList>
            <person name="Nowell W R."/>
        </authorList>
    </citation>
    <scope>NUCLEOTIDE SEQUENCE</scope>
</reference>
<dbReference type="AlphaFoldDB" id="A0A8S2ENU9"/>
<proteinExistence type="predicted"/>
<sequence length="268" mass="30904">MSKLINSSSSNVITPPQPKTDNKNKYLYCEIPHRGKTTQIFANKLKHLIQHQKPTKQLRIIQQSNLVYHVVAKDGNVDYVGKTIRQISRRFNEHGIKFQIEQQQQNNSTSQQQTNNSITPLQQNSITNNHHLIPNQQLRHKLLEIINDRQLEYACLNALDEIQRPLEQPQPSITLPLIPPTRTVAKKSPFYTHMFETGKRITLKDYHLLMTDKQSQRLLIKEALAIKSLNPTLNKTVASTPLYIYPLGIPSTFIPDPGGYRKKNRKSF</sequence>